<sequence>MRKKQARPAKRLTGGVFLEGDDTTGDSRELLSPVWHSPSSSPPPPPCSRTISGPDNSTGSPFCASVLQDAEDVFHNGAPPLKIPKYEQDDFGRCCVGECTRFPRSQFAHHGFLNGHNPRIPACSPIPIISDASDHHHKSFFSVLTASGSSMRNNAFDIPSASVVRVDGSTESPDSESPLKRLERCVRANSEAGCSTFGLYKSSRPTASTRYALTQSRTSTNSMKLRFGYDSTKTSAADALGELSQLVHRIGTAKLPVPASPNKCVPSSITSNIFTCLKCAQRFDTLDELVLHISTTKHFTRGSTKNLDAVAPWERDRAAANFEKQMASSNFLASLFYAQKCLEIPQDLTQKGIDSNF</sequence>
<organism evidence="3 4">
    <name type="scientific">Elaeophora elaphi</name>
    <dbReference type="NCBI Taxonomy" id="1147741"/>
    <lineage>
        <taxon>Eukaryota</taxon>
        <taxon>Metazoa</taxon>
        <taxon>Ecdysozoa</taxon>
        <taxon>Nematoda</taxon>
        <taxon>Chromadorea</taxon>
        <taxon>Rhabditida</taxon>
        <taxon>Spirurina</taxon>
        <taxon>Spiruromorpha</taxon>
        <taxon>Filarioidea</taxon>
        <taxon>Onchocercidae</taxon>
        <taxon>Elaeophora</taxon>
    </lineage>
</organism>
<feature type="compositionally biased region" description="Basic residues" evidence="1">
    <location>
        <begin position="1"/>
        <end position="10"/>
    </location>
</feature>
<dbReference type="WBParaSite" id="EEL_0000860101-mRNA-1">
    <property type="protein sequence ID" value="EEL_0000860101-mRNA-1"/>
    <property type="gene ID" value="EEL_0000860101"/>
</dbReference>
<keyword evidence="3" id="KW-1185">Reference proteome</keyword>
<dbReference type="PROSITE" id="PS00028">
    <property type="entry name" value="ZINC_FINGER_C2H2_1"/>
    <property type="match status" value="1"/>
</dbReference>
<proteinExistence type="predicted"/>
<evidence type="ECO:0000313" key="3">
    <source>
        <dbReference type="Proteomes" id="UP000050640"/>
    </source>
</evidence>
<dbReference type="AlphaFoldDB" id="A0A0R3S1Q0"/>
<name>A0A0R3S1Q0_9BILA</name>
<dbReference type="STRING" id="1147741.A0A0R3S1Q0"/>
<evidence type="ECO:0000259" key="2">
    <source>
        <dbReference type="PROSITE" id="PS00028"/>
    </source>
</evidence>
<evidence type="ECO:0000256" key="1">
    <source>
        <dbReference type="SAM" id="MobiDB-lite"/>
    </source>
</evidence>
<reference evidence="4" key="1">
    <citation type="submission" date="2017-02" db="UniProtKB">
        <authorList>
            <consortium name="WormBaseParasite"/>
        </authorList>
    </citation>
    <scope>IDENTIFICATION</scope>
</reference>
<feature type="domain" description="C2H2-type" evidence="2">
    <location>
        <begin position="276"/>
        <end position="298"/>
    </location>
</feature>
<dbReference type="Proteomes" id="UP000050640">
    <property type="component" value="Unplaced"/>
</dbReference>
<protein>
    <submittedName>
        <fullName evidence="4">C2H2-type domain-containing protein</fullName>
    </submittedName>
</protein>
<feature type="region of interest" description="Disordered" evidence="1">
    <location>
        <begin position="1"/>
        <end position="54"/>
    </location>
</feature>
<dbReference type="InterPro" id="IPR013087">
    <property type="entry name" value="Znf_C2H2_type"/>
</dbReference>
<accession>A0A0R3S1Q0</accession>
<evidence type="ECO:0000313" key="4">
    <source>
        <dbReference type="WBParaSite" id="EEL_0000860101-mRNA-1"/>
    </source>
</evidence>